<reference evidence="7 8" key="1">
    <citation type="submission" date="2020-10" db="EMBL/GenBank/DDBJ databases">
        <title>The Coptis chinensis genome and diversification of protoberbering-type alkaloids.</title>
        <authorList>
            <person name="Wang B."/>
            <person name="Shu S."/>
            <person name="Song C."/>
            <person name="Liu Y."/>
        </authorList>
    </citation>
    <scope>NUCLEOTIDE SEQUENCE [LARGE SCALE GENOMIC DNA]</scope>
    <source>
        <strain evidence="7">HL-2020</strain>
        <tissue evidence="7">Leaf</tissue>
    </source>
</reference>
<dbReference type="Proteomes" id="UP000631114">
    <property type="component" value="Unassembled WGS sequence"/>
</dbReference>
<dbReference type="EMBL" id="JADFTS010000002">
    <property type="protein sequence ID" value="KAF9620975.1"/>
    <property type="molecule type" value="Genomic_DNA"/>
</dbReference>
<proteinExistence type="inferred from homology"/>
<keyword evidence="8" id="KW-1185">Reference proteome</keyword>
<feature type="compositionally biased region" description="Low complexity" evidence="5">
    <location>
        <begin position="127"/>
        <end position="136"/>
    </location>
</feature>
<dbReference type="InterPro" id="IPR006121">
    <property type="entry name" value="HMA_dom"/>
</dbReference>
<accession>A0A835IL48</accession>
<dbReference type="Pfam" id="PF00403">
    <property type="entry name" value="HMA"/>
    <property type="match status" value="1"/>
</dbReference>
<dbReference type="OrthoDB" id="689350at2759"/>
<protein>
    <recommendedName>
        <fullName evidence="6">HMA domain-containing protein</fullName>
    </recommendedName>
</protein>
<dbReference type="PANTHER" id="PTHR45868">
    <property type="entry name" value="HEAVY METAL-ASSOCIATED ISOPRENYLATED PLANT PROTEIN 33-RELATED"/>
    <property type="match status" value="1"/>
</dbReference>
<evidence type="ECO:0000256" key="5">
    <source>
        <dbReference type="SAM" id="MobiDB-lite"/>
    </source>
</evidence>
<evidence type="ECO:0000313" key="7">
    <source>
        <dbReference type="EMBL" id="KAF9620975.1"/>
    </source>
</evidence>
<evidence type="ECO:0000256" key="4">
    <source>
        <dbReference type="ARBA" id="ARBA00024045"/>
    </source>
</evidence>
<comment type="caution">
    <text evidence="7">The sequence shown here is derived from an EMBL/GenBank/DDBJ whole genome shotgun (WGS) entry which is preliminary data.</text>
</comment>
<feature type="compositionally biased region" description="Polar residues" evidence="5">
    <location>
        <begin position="217"/>
        <end position="229"/>
    </location>
</feature>
<keyword evidence="2" id="KW-0479">Metal-binding</keyword>
<sequence>MASTPTPSKPTEEGSEPLKYQTWVLKVSIHCEGCKRKVKKVLTSVEGVYNVAIDSQQHKVTVTGNVDGDALVKKLVKTGKHAELWPEKAETKKDKKGKNKETTNDSKSNEESRVEDHQKKETEHVEVNNNTNNPTTPKKKKETSTPSEISVKDNGNSQTEESKPDGKLTEYGSTNVGQGQTSVPENKESESNGSGKGGKKRGKKGQKSNVPEGGEGSNDTVESNVSFTPNGPAILSFNLSPPRQHGYQYPTYGPPPVYAVSYNTAYPSNSASYYAPAAVSSPYTYMDPQSYGQPVDSFEMHHQSYPPQSDSFEIFSDENANGCFIM</sequence>
<keyword evidence="3" id="KW-0636">Prenylation</keyword>
<name>A0A835IL48_9MAGN</name>
<dbReference type="SUPFAM" id="SSF55008">
    <property type="entry name" value="HMA, heavy metal-associated domain"/>
    <property type="match status" value="1"/>
</dbReference>
<comment type="similarity">
    <text evidence="4">Belongs to the HIPP family.</text>
</comment>
<feature type="compositionally biased region" description="Polar residues" evidence="5">
    <location>
        <begin position="171"/>
        <end position="184"/>
    </location>
</feature>
<dbReference type="FunFam" id="3.30.70.100:FF:000008">
    <property type="entry name" value="Copper transport protein ATOX1"/>
    <property type="match status" value="1"/>
</dbReference>
<evidence type="ECO:0000313" key="8">
    <source>
        <dbReference type="Proteomes" id="UP000631114"/>
    </source>
</evidence>
<dbReference type="AlphaFoldDB" id="A0A835IL48"/>
<keyword evidence="1" id="KW-0488">Methylation</keyword>
<evidence type="ECO:0000259" key="6">
    <source>
        <dbReference type="PROSITE" id="PS50846"/>
    </source>
</evidence>
<evidence type="ECO:0000256" key="1">
    <source>
        <dbReference type="ARBA" id="ARBA00022481"/>
    </source>
</evidence>
<gene>
    <name evidence="7" type="ORF">IFM89_015797</name>
</gene>
<evidence type="ECO:0000256" key="3">
    <source>
        <dbReference type="ARBA" id="ARBA00023289"/>
    </source>
</evidence>
<feature type="compositionally biased region" description="Basic and acidic residues" evidence="5">
    <location>
        <begin position="83"/>
        <end position="126"/>
    </location>
</feature>
<evidence type="ECO:0000256" key="2">
    <source>
        <dbReference type="ARBA" id="ARBA00022723"/>
    </source>
</evidence>
<keyword evidence="3" id="KW-0449">Lipoprotein</keyword>
<dbReference type="PROSITE" id="PS50846">
    <property type="entry name" value="HMA_2"/>
    <property type="match status" value="1"/>
</dbReference>
<organism evidence="7 8">
    <name type="scientific">Coptis chinensis</name>
    <dbReference type="NCBI Taxonomy" id="261450"/>
    <lineage>
        <taxon>Eukaryota</taxon>
        <taxon>Viridiplantae</taxon>
        <taxon>Streptophyta</taxon>
        <taxon>Embryophyta</taxon>
        <taxon>Tracheophyta</taxon>
        <taxon>Spermatophyta</taxon>
        <taxon>Magnoliopsida</taxon>
        <taxon>Ranunculales</taxon>
        <taxon>Ranunculaceae</taxon>
        <taxon>Coptidoideae</taxon>
        <taxon>Coptis</taxon>
    </lineage>
</organism>
<dbReference type="Gene3D" id="3.30.70.100">
    <property type="match status" value="1"/>
</dbReference>
<feature type="region of interest" description="Disordered" evidence="5">
    <location>
        <begin position="83"/>
        <end position="232"/>
    </location>
</feature>
<dbReference type="CDD" id="cd00371">
    <property type="entry name" value="HMA"/>
    <property type="match status" value="1"/>
</dbReference>
<feature type="compositionally biased region" description="Basic residues" evidence="5">
    <location>
        <begin position="197"/>
        <end position="206"/>
    </location>
</feature>
<dbReference type="GO" id="GO:0046872">
    <property type="term" value="F:metal ion binding"/>
    <property type="evidence" value="ECO:0007669"/>
    <property type="project" value="UniProtKB-KW"/>
</dbReference>
<dbReference type="PANTHER" id="PTHR45868:SF80">
    <property type="entry name" value="F15K9.8-RELATED"/>
    <property type="match status" value="1"/>
</dbReference>
<feature type="domain" description="HMA" evidence="6">
    <location>
        <begin position="20"/>
        <end position="83"/>
    </location>
</feature>
<dbReference type="InterPro" id="IPR036163">
    <property type="entry name" value="HMA_dom_sf"/>
</dbReference>